<dbReference type="PANTHER" id="PTHR33841:SF1">
    <property type="entry name" value="DNA METHYLTRANSFERASE A"/>
    <property type="match status" value="1"/>
</dbReference>
<dbReference type="SUPFAM" id="SSF53335">
    <property type="entry name" value="S-adenosyl-L-methionine-dependent methyltransferases"/>
    <property type="match status" value="1"/>
</dbReference>
<evidence type="ECO:0000313" key="8">
    <source>
        <dbReference type="Proteomes" id="UP000029067"/>
    </source>
</evidence>
<evidence type="ECO:0000256" key="3">
    <source>
        <dbReference type="ARBA" id="ARBA00022679"/>
    </source>
</evidence>
<dbReference type="eggNOG" id="COG0827">
    <property type="taxonomic scope" value="Bacteria"/>
</dbReference>
<gene>
    <name evidence="7" type="ORF">BCUN_1390</name>
</gene>
<keyword evidence="8" id="KW-1185">Reference proteome</keyword>
<comment type="catalytic activity">
    <reaction evidence="5">
        <text>a 2'-deoxyadenosine in DNA + S-adenosyl-L-methionine = an N(6)-methyl-2'-deoxyadenosine in DNA + S-adenosyl-L-homocysteine + H(+)</text>
        <dbReference type="Rhea" id="RHEA:15197"/>
        <dbReference type="Rhea" id="RHEA-COMP:12418"/>
        <dbReference type="Rhea" id="RHEA-COMP:12419"/>
        <dbReference type="ChEBI" id="CHEBI:15378"/>
        <dbReference type="ChEBI" id="CHEBI:57856"/>
        <dbReference type="ChEBI" id="CHEBI:59789"/>
        <dbReference type="ChEBI" id="CHEBI:90615"/>
        <dbReference type="ChEBI" id="CHEBI:90616"/>
        <dbReference type="EC" id="2.1.1.72"/>
    </reaction>
</comment>
<evidence type="ECO:0000256" key="5">
    <source>
        <dbReference type="ARBA" id="ARBA00047942"/>
    </source>
</evidence>
<protein>
    <recommendedName>
        <fullName evidence="1">site-specific DNA-methyltransferase (adenine-specific)</fullName>
        <ecNumber evidence="1">2.1.1.72</ecNumber>
    </recommendedName>
</protein>
<keyword evidence="4" id="KW-0949">S-adenosyl-L-methionine</keyword>
<dbReference type="InterPro" id="IPR047939">
    <property type="entry name" value="BREX_1_PglX"/>
</dbReference>
<accession>A0A087ATH4</accession>
<dbReference type="PROSITE" id="PS00092">
    <property type="entry name" value="N6_MTASE"/>
    <property type="match status" value="1"/>
</dbReference>
<dbReference type="InterPro" id="IPR002052">
    <property type="entry name" value="DNA_methylase_N6_adenine_CS"/>
</dbReference>
<dbReference type="OrthoDB" id="4280289at2"/>
<dbReference type="NCBIfam" id="NF033452">
    <property type="entry name" value="BREX_1_MTaseX"/>
    <property type="match status" value="1"/>
</dbReference>
<name>A0A087ATH4_9BIFI</name>
<dbReference type="PRINTS" id="PR00507">
    <property type="entry name" value="N12N6MTFRASE"/>
</dbReference>
<feature type="domain" description="Type II methyltransferase M.TaqI-like" evidence="6">
    <location>
        <begin position="348"/>
        <end position="561"/>
    </location>
</feature>
<dbReference type="InterPro" id="IPR011639">
    <property type="entry name" value="MethylTrfase_TaqI-like_dom"/>
</dbReference>
<evidence type="ECO:0000256" key="1">
    <source>
        <dbReference type="ARBA" id="ARBA00011900"/>
    </source>
</evidence>
<dbReference type="GO" id="GO:0006304">
    <property type="term" value="P:DNA modification"/>
    <property type="evidence" value="ECO:0007669"/>
    <property type="project" value="InterPro"/>
</dbReference>
<dbReference type="STRING" id="1688.BCUN_1390"/>
<evidence type="ECO:0000256" key="4">
    <source>
        <dbReference type="ARBA" id="ARBA00022691"/>
    </source>
</evidence>
<dbReference type="Pfam" id="PF07669">
    <property type="entry name" value="Eco57I"/>
    <property type="match status" value="1"/>
</dbReference>
<dbReference type="AlphaFoldDB" id="A0A087ATH4"/>
<dbReference type="RefSeq" id="WP_033515977.1">
    <property type="nucleotide sequence ID" value="NZ_JGYV01000011.1"/>
</dbReference>
<dbReference type="GO" id="GO:0003676">
    <property type="term" value="F:nucleic acid binding"/>
    <property type="evidence" value="ECO:0007669"/>
    <property type="project" value="InterPro"/>
</dbReference>
<keyword evidence="3" id="KW-0808">Transferase</keyword>
<dbReference type="REBASE" id="384543">
    <property type="entry name" value="Bcu10738ORF1390P"/>
</dbReference>
<keyword evidence="2" id="KW-0489">Methyltransferase</keyword>
<evidence type="ECO:0000256" key="2">
    <source>
        <dbReference type="ARBA" id="ARBA00022603"/>
    </source>
</evidence>
<organism evidence="7 8">
    <name type="scientific">Bifidobacterium cuniculi</name>
    <dbReference type="NCBI Taxonomy" id="1688"/>
    <lineage>
        <taxon>Bacteria</taxon>
        <taxon>Bacillati</taxon>
        <taxon>Actinomycetota</taxon>
        <taxon>Actinomycetes</taxon>
        <taxon>Bifidobacteriales</taxon>
        <taxon>Bifidobacteriaceae</taxon>
        <taxon>Bifidobacterium</taxon>
    </lineage>
</organism>
<dbReference type="Gene3D" id="3.40.50.150">
    <property type="entry name" value="Vaccinia Virus protein VP39"/>
    <property type="match status" value="1"/>
</dbReference>
<comment type="caution">
    <text evidence="7">The sequence shown here is derived from an EMBL/GenBank/DDBJ whole genome shotgun (WGS) entry which is preliminary data.</text>
</comment>
<dbReference type="InterPro" id="IPR029063">
    <property type="entry name" value="SAM-dependent_MTases_sf"/>
</dbReference>
<reference evidence="7 8" key="1">
    <citation type="submission" date="2014-03" db="EMBL/GenBank/DDBJ databases">
        <title>Genomics of Bifidobacteria.</title>
        <authorList>
            <person name="Ventura M."/>
            <person name="Milani C."/>
            <person name="Lugli G.A."/>
        </authorList>
    </citation>
    <scope>NUCLEOTIDE SEQUENCE [LARGE SCALE GENOMIC DNA]</scope>
    <source>
        <strain evidence="7 8">LMG 10738</strain>
    </source>
</reference>
<sequence length="1200" mass="136526">MNTTQLQRFASQARTRLMAAVRARLDRALAPNSDVQVNMSKAFRELQHQLAEQGEDALVEQYAYRWFNRIIAFRYMDVMGFTAMPVVSPMDLTDANGVPAVLAAAKRGEYDQDVFTVPGTGNAQLHRQIEALFNGETASSNAQEDAYGLILQAECRYWHRFMSFMFPDTNAPAGRVDELLMPPDLLAEGSVLRNAIEVMTPEACGVDEPGGNVEIIGWLYQFYIAERKDEVMAGFKKKLKGDADTIPAATQLFTPDWIVRYLVQNSVGRLWMQNHPESALADGWEYYIQPTEAADGDVLRIDSPEDLTVCDPACGSGHMLTYAFDLLTEIYEEQGYAPSEIPGLILEHNLFGMEIDERAADLAAFALTMKARAHSRRFFRRQVMPHICQIRKEEFTADEVNQLNDIFGMPLSEESWNTYAQADVTGSLIQPDAELATLADNVPDSQDNEPRLDDDLRERGDRVLKQTRYLDRQYATVVANPPYMGSKNMGKVLKKYVQEYYPDGKSDLFAAFMLRCLQFVPNRGYLGFMSPYVWMFISSYEALRQRFITKEHIESLIQLEYSGFEGATVPICTFVLQKGTSSLPGHYVRLADFVGAQVQGPRALEIIQAHNALASDQVALHPDMATHFYTVDQQEFKQIPGSPIVYWLPKVLIQAFNIKIAKGVSGEALSDIADVAQGFTTGNNARFLRNWWENSYTSIQFDRSALKEKQQGKWVPCDKGGDFRKWFGNNTYVIDWSQNGNAIFSFHGATPRNRDVTFKQALTCSKITSGEPSFRYHHGGFVFSDAAVAVCDMSAWQQISCFLNSTTCLQMMQALSPTLNFEVGQIRALPLRLGNTRPLSTLSDSLLFISRSDWNSYETSWDFGPFPLLSMDTTLPLAQLITEFRTHWDQVSEEQRQREIRNNEIVADAYGVRDDVPCNVPIERVSLKRNKAFAYPKDTEEERNRKFVVDTVKELISYAVGCMFGRYSFDKPGLILASQGETLEDYHRQVPEPSFEPDADNIIPVCADDYFEDDIVARFRTFLRVAFGEPNFTRNLAFIEETLGESIRDYFVKDFYDDHLRMYSNRPIYWQYSSRTDKKGAFKALMYLHRYTPTTTNAALGVLRDFTGRIADVADMLEQSERAADKRQAEKLRKAVIECRAYEDNVLYPLAATNMPMDLDDGVLVNYLRMGAALRKVDSIEKKRKDVTDWTWPHYPLEQH</sequence>
<dbReference type="EC" id="2.1.1.72" evidence="1"/>
<dbReference type="GO" id="GO:0032259">
    <property type="term" value="P:methylation"/>
    <property type="evidence" value="ECO:0007669"/>
    <property type="project" value="UniProtKB-KW"/>
</dbReference>
<dbReference type="Proteomes" id="UP000029067">
    <property type="component" value="Unassembled WGS sequence"/>
</dbReference>
<dbReference type="InterPro" id="IPR050953">
    <property type="entry name" value="N4_N6_ade-DNA_methylase"/>
</dbReference>
<dbReference type="EMBL" id="JGYV01000011">
    <property type="protein sequence ID" value="KFI62074.1"/>
    <property type="molecule type" value="Genomic_DNA"/>
</dbReference>
<evidence type="ECO:0000259" key="6">
    <source>
        <dbReference type="Pfam" id="PF07669"/>
    </source>
</evidence>
<dbReference type="GO" id="GO:0009007">
    <property type="term" value="F:site-specific DNA-methyltransferase (adenine-specific) activity"/>
    <property type="evidence" value="ECO:0007669"/>
    <property type="project" value="UniProtKB-EC"/>
</dbReference>
<evidence type="ECO:0000313" key="7">
    <source>
        <dbReference type="EMBL" id="KFI62074.1"/>
    </source>
</evidence>
<dbReference type="PANTHER" id="PTHR33841">
    <property type="entry name" value="DNA METHYLTRANSFERASE YEEA-RELATED"/>
    <property type="match status" value="1"/>
</dbReference>
<proteinExistence type="predicted"/>
<dbReference type="eggNOG" id="COG1002">
    <property type="taxonomic scope" value="Bacteria"/>
</dbReference>